<dbReference type="GO" id="GO:0006355">
    <property type="term" value="P:regulation of DNA-templated transcription"/>
    <property type="evidence" value="ECO:0007669"/>
    <property type="project" value="InterPro"/>
</dbReference>
<gene>
    <name evidence="13" type="ORF">SADUNF_Sadunf08G0142300</name>
</gene>
<comment type="function">
    <text evidence="9">Aux/IAA proteins are short-lived transcriptional factors that function as repressors of early auxin response genes at low auxin concentrations. Repression is thought to result from the interaction with auxin response factors (ARFs), proteins that bind to the auxin-responsive promoter element (AuxRE). Formation of heterodimers with ARF proteins may alter their ability to modulate early auxin response genes expression.</text>
</comment>
<dbReference type="PROSITE" id="PS51745">
    <property type="entry name" value="PB1"/>
    <property type="match status" value="1"/>
</dbReference>
<dbReference type="InterPro" id="IPR003311">
    <property type="entry name" value="AUX_IAA"/>
</dbReference>
<keyword evidence="14" id="KW-1185">Reference proteome</keyword>
<dbReference type="GO" id="GO:0005634">
    <property type="term" value="C:nucleus"/>
    <property type="evidence" value="ECO:0007669"/>
    <property type="project" value="UniProtKB-SubCell"/>
</dbReference>
<dbReference type="InterPro" id="IPR053793">
    <property type="entry name" value="PB1-like"/>
</dbReference>
<dbReference type="EMBL" id="JADGMS010000008">
    <property type="protein sequence ID" value="KAF9677773.1"/>
    <property type="molecule type" value="Genomic_DNA"/>
</dbReference>
<keyword evidence="7 10" id="KW-0539">Nucleus</keyword>
<keyword evidence="4 10" id="KW-0678">Repressor</keyword>
<evidence type="ECO:0000256" key="1">
    <source>
        <dbReference type="ARBA" id="ARBA00004123"/>
    </source>
</evidence>
<evidence type="ECO:0000256" key="3">
    <source>
        <dbReference type="ARBA" id="ARBA00011726"/>
    </source>
</evidence>
<dbReference type="Proteomes" id="UP000657918">
    <property type="component" value="Chromosome 8"/>
</dbReference>
<evidence type="ECO:0000256" key="4">
    <source>
        <dbReference type="ARBA" id="ARBA00022491"/>
    </source>
</evidence>
<feature type="compositionally biased region" description="Gly residues" evidence="11">
    <location>
        <begin position="1"/>
        <end position="15"/>
    </location>
</feature>
<keyword evidence="8 10" id="KW-0927">Auxin signaling pathway</keyword>
<evidence type="ECO:0000256" key="10">
    <source>
        <dbReference type="RuleBase" id="RU004549"/>
    </source>
</evidence>
<comment type="subcellular location">
    <subcellularLocation>
        <location evidence="1 10">Nucleus</location>
    </subcellularLocation>
</comment>
<comment type="caution">
    <text evidence="13">The sequence shown here is derived from an EMBL/GenBank/DDBJ whole genome shotgun (WGS) entry which is preliminary data.</text>
</comment>
<keyword evidence="5 10" id="KW-0805">Transcription regulation</keyword>
<dbReference type="SUPFAM" id="SSF54277">
    <property type="entry name" value="CAD &amp; PB1 domains"/>
    <property type="match status" value="1"/>
</dbReference>
<evidence type="ECO:0000256" key="6">
    <source>
        <dbReference type="ARBA" id="ARBA00023163"/>
    </source>
</evidence>
<organism evidence="13 14">
    <name type="scientific">Salix dunnii</name>
    <dbReference type="NCBI Taxonomy" id="1413687"/>
    <lineage>
        <taxon>Eukaryota</taxon>
        <taxon>Viridiplantae</taxon>
        <taxon>Streptophyta</taxon>
        <taxon>Embryophyta</taxon>
        <taxon>Tracheophyta</taxon>
        <taxon>Spermatophyta</taxon>
        <taxon>Magnoliopsida</taxon>
        <taxon>eudicotyledons</taxon>
        <taxon>Gunneridae</taxon>
        <taxon>Pentapetalae</taxon>
        <taxon>rosids</taxon>
        <taxon>fabids</taxon>
        <taxon>Malpighiales</taxon>
        <taxon>Salicaceae</taxon>
        <taxon>Saliceae</taxon>
        <taxon>Salix</taxon>
    </lineage>
</organism>
<dbReference type="InterPro" id="IPR033389">
    <property type="entry name" value="AUX/IAA_dom"/>
</dbReference>
<dbReference type="Pfam" id="PF02309">
    <property type="entry name" value="AUX_IAA"/>
    <property type="match status" value="1"/>
</dbReference>
<evidence type="ECO:0000256" key="9">
    <source>
        <dbReference type="ARBA" id="ARBA00025283"/>
    </source>
</evidence>
<evidence type="ECO:0000256" key="2">
    <source>
        <dbReference type="ARBA" id="ARBA00006728"/>
    </source>
</evidence>
<dbReference type="Gene3D" id="3.10.20.90">
    <property type="entry name" value="Phosphatidylinositol 3-kinase Catalytic Subunit, Chain A, domain 1"/>
    <property type="match status" value="1"/>
</dbReference>
<accession>A0A835JX96</accession>
<name>A0A835JX96_9ROSI</name>
<evidence type="ECO:0000313" key="13">
    <source>
        <dbReference type="EMBL" id="KAF9677773.1"/>
    </source>
</evidence>
<evidence type="ECO:0000256" key="7">
    <source>
        <dbReference type="ARBA" id="ARBA00023242"/>
    </source>
</evidence>
<evidence type="ECO:0000256" key="8">
    <source>
        <dbReference type="ARBA" id="ARBA00023294"/>
    </source>
</evidence>
<feature type="domain" description="PB1" evidence="12">
    <location>
        <begin position="181"/>
        <end position="282"/>
    </location>
</feature>
<comment type="similarity">
    <text evidence="2 10">Belongs to the Aux/IAA family.</text>
</comment>
<sequence length="302" mass="32226">MEGGLGSLGGCGGSSGASTNDHTVSRVEVVEAEASSYPVEAELELGLSLGGGGGKGKANAWGERGRILIAKDFPSVVSQPQRPNNNNTSTSPACVFGAVSGTKRAADTVSHEAGSPTAGSQVVGWPPIRAYRMNSLVNQAKAARSEEDKGIGEKDKSKDNLKKKICNGNMISAPGKEKGHLGFVKVNMDGIPIGRKVDLNAHACYETLAQALEEMFFRSTTSLNSIGGEKQQGTKLSKLLDGLSEFVLTYEDKEGDWMLVGDVPWGMFLTSVKRLRIMRTSEVNGLAPRFQDRNEKQRIKPV</sequence>
<keyword evidence="6 10" id="KW-0804">Transcription</keyword>
<evidence type="ECO:0000256" key="5">
    <source>
        <dbReference type="ARBA" id="ARBA00023015"/>
    </source>
</evidence>
<feature type="region of interest" description="Disordered" evidence="11">
    <location>
        <begin position="1"/>
        <end position="22"/>
    </location>
</feature>
<dbReference type="PANTHER" id="PTHR31734">
    <property type="entry name" value="AUXIN-RESPONSIVE PROTEIN IAA17"/>
    <property type="match status" value="1"/>
</dbReference>
<dbReference type="GO" id="GO:0009734">
    <property type="term" value="P:auxin-activated signaling pathway"/>
    <property type="evidence" value="ECO:0007669"/>
    <property type="project" value="UniProtKB-UniRule"/>
</dbReference>
<evidence type="ECO:0000259" key="12">
    <source>
        <dbReference type="PROSITE" id="PS51745"/>
    </source>
</evidence>
<dbReference type="PANTHER" id="PTHR31734:SF6">
    <property type="entry name" value="AUXIN-RESPONSIVE PROTEIN IAA11"/>
    <property type="match status" value="1"/>
</dbReference>
<dbReference type="AlphaFoldDB" id="A0A835JX96"/>
<proteinExistence type="inferred from homology"/>
<evidence type="ECO:0000256" key="11">
    <source>
        <dbReference type="SAM" id="MobiDB-lite"/>
    </source>
</evidence>
<comment type="subunit">
    <text evidence="3 10">Homodimers and heterodimers.</text>
</comment>
<dbReference type="OrthoDB" id="773336at2759"/>
<evidence type="ECO:0000313" key="14">
    <source>
        <dbReference type="Proteomes" id="UP000657918"/>
    </source>
</evidence>
<protein>
    <recommendedName>
        <fullName evidence="10">Auxin-responsive protein</fullName>
    </recommendedName>
</protein>
<reference evidence="13 14" key="1">
    <citation type="submission" date="2020-10" db="EMBL/GenBank/DDBJ databases">
        <title>Plant Genome Project.</title>
        <authorList>
            <person name="Zhang R.-G."/>
        </authorList>
    </citation>
    <scope>NUCLEOTIDE SEQUENCE [LARGE SCALE GENOMIC DNA]</scope>
    <source>
        <strain evidence="13">FAFU-HL-1</strain>
        <tissue evidence="13">Leaf</tissue>
    </source>
</reference>
<dbReference type="FunFam" id="3.10.20.90:FF:000078">
    <property type="entry name" value="Auxin-responsive protein"/>
    <property type="match status" value="1"/>
</dbReference>